<name>A0A2T4B7Y8_9HYPO</name>
<keyword evidence="3" id="KW-1185">Reference proteome</keyword>
<dbReference type="EMBL" id="KZ680215">
    <property type="protein sequence ID" value="PTB65420.1"/>
    <property type="molecule type" value="Genomic_DNA"/>
</dbReference>
<evidence type="ECO:0000313" key="3">
    <source>
        <dbReference type="Proteomes" id="UP000241546"/>
    </source>
</evidence>
<reference evidence="3" key="1">
    <citation type="submission" date="2016-07" db="EMBL/GenBank/DDBJ databases">
        <title>Multiple horizontal gene transfer events from other fungi enriched the ability of initially mycotrophic Trichoderma (Ascomycota) to feed on dead plant biomass.</title>
        <authorList>
            <consortium name="DOE Joint Genome Institute"/>
            <person name="Atanasova L."/>
            <person name="Chenthamara K."/>
            <person name="Zhang J."/>
            <person name="Grujic M."/>
            <person name="Henrissat B."/>
            <person name="Kuo A."/>
            <person name="Aerts A."/>
            <person name="Salamov A."/>
            <person name="Lipzen A."/>
            <person name="Labutti K."/>
            <person name="Barry K."/>
            <person name="Miao Y."/>
            <person name="Rahimi M.J."/>
            <person name="Shen Q."/>
            <person name="Grigoriev I.V."/>
            <person name="Kubicek C.P."/>
            <person name="Druzhinina I.S."/>
        </authorList>
    </citation>
    <scope>NUCLEOTIDE SEQUENCE [LARGE SCALE GENOMIC DNA]</scope>
    <source>
        <strain evidence="3">TUCIM 6016</strain>
    </source>
</reference>
<feature type="compositionally biased region" description="Polar residues" evidence="1">
    <location>
        <begin position="1"/>
        <end position="18"/>
    </location>
</feature>
<dbReference type="AlphaFoldDB" id="A0A2T4B7Y8"/>
<dbReference type="Proteomes" id="UP000241546">
    <property type="component" value="Unassembled WGS sequence"/>
</dbReference>
<gene>
    <name evidence="2" type="ORF">BBK36DRAFT_1205358</name>
</gene>
<evidence type="ECO:0000256" key="1">
    <source>
        <dbReference type="SAM" id="MobiDB-lite"/>
    </source>
</evidence>
<dbReference type="OrthoDB" id="6512771at2759"/>
<sequence length="170" mass="17667">MHHSNHITNHPRTSSPRSPTEIMPEGEASQSQNQSQGASRGASRGRRGRGRGGRGRGHHGGPAQGTPGHAAPQVDGSENLSASTPAPTSQQDSTPPSNPSRQARGGRSRRGPRGERGGARHSAPRAPQPATTRRFGGHLTVDTEDASSEAPSLSAEAPEFVPGQPVLPRV</sequence>
<feature type="region of interest" description="Disordered" evidence="1">
    <location>
        <begin position="1"/>
        <end position="170"/>
    </location>
</feature>
<feature type="compositionally biased region" description="Basic residues" evidence="1">
    <location>
        <begin position="43"/>
        <end position="59"/>
    </location>
</feature>
<protein>
    <submittedName>
        <fullName evidence="2">Uncharacterized protein</fullName>
    </submittedName>
</protein>
<dbReference type="GeneID" id="36605473"/>
<dbReference type="RefSeq" id="XP_024748740.1">
    <property type="nucleotide sequence ID" value="XM_024897355.1"/>
</dbReference>
<organism evidence="2 3">
    <name type="scientific">Trichoderma citrinoviride</name>
    <dbReference type="NCBI Taxonomy" id="58853"/>
    <lineage>
        <taxon>Eukaryota</taxon>
        <taxon>Fungi</taxon>
        <taxon>Dikarya</taxon>
        <taxon>Ascomycota</taxon>
        <taxon>Pezizomycotina</taxon>
        <taxon>Sordariomycetes</taxon>
        <taxon>Hypocreomycetidae</taxon>
        <taxon>Hypocreales</taxon>
        <taxon>Hypocreaceae</taxon>
        <taxon>Trichoderma</taxon>
    </lineage>
</organism>
<accession>A0A2T4B7Y8</accession>
<proteinExistence type="predicted"/>
<feature type="compositionally biased region" description="Polar residues" evidence="1">
    <location>
        <begin position="76"/>
        <end position="95"/>
    </location>
</feature>
<evidence type="ECO:0000313" key="2">
    <source>
        <dbReference type="EMBL" id="PTB65420.1"/>
    </source>
</evidence>
<feature type="compositionally biased region" description="Low complexity" evidence="1">
    <location>
        <begin position="148"/>
        <end position="159"/>
    </location>
</feature>
<feature type="compositionally biased region" description="Low complexity" evidence="1">
    <location>
        <begin position="26"/>
        <end position="42"/>
    </location>
</feature>